<sequence length="49" mass="4916">MSGTAIAPLLARIFETCPSIGGIFYGAIATSDSLSVPAIAESTTAKSVQ</sequence>
<dbReference type="Proteomes" id="UP000500857">
    <property type="component" value="Chromosome"/>
</dbReference>
<dbReference type="RefSeq" id="WP_168570032.1">
    <property type="nucleotide sequence ID" value="NZ_CP051167.1"/>
</dbReference>
<reference evidence="1 2" key="1">
    <citation type="submission" date="2020-04" db="EMBL/GenBank/DDBJ databases">
        <authorList>
            <person name="Basu S."/>
            <person name="Maruthanayagam V."/>
            <person name="Chakraborty S."/>
            <person name="Pramanik A."/>
            <person name="Mukherjee J."/>
            <person name="Brink B."/>
        </authorList>
    </citation>
    <scope>NUCLEOTIDE SEQUENCE [LARGE SCALE GENOMIC DNA]</scope>
    <source>
        <strain evidence="1 2">AP17</strain>
    </source>
</reference>
<gene>
    <name evidence="1" type="ORF">HCG48_15895</name>
</gene>
<organism evidence="1 2">
    <name type="scientific">Oxynema aestuarii AP17</name>
    <dbReference type="NCBI Taxonomy" id="2064643"/>
    <lineage>
        <taxon>Bacteria</taxon>
        <taxon>Bacillati</taxon>
        <taxon>Cyanobacteriota</taxon>
        <taxon>Cyanophyceae</taxon>
        <taxon>Oscillatoriophycideae</taxon>
        <taxon>Oscillatoriales</taxon>
        <taxon>Oscillatoriaceae</taxon>
        <taxon>Oxynema</taxon>
        <taxon>Oxynema aestuarii</taxon>
    </lineage>
</organism>
<name>A0A6H1U138_9CYAN</name>
<evidence type="ECO:0000313" key="1">
    <source>
        <dbReference type="EMBL" id="QIZ71880.1"/>
    </source>
</evidence>
<evidence type="ECO:0000313" key="2">
    <source>
        <dbReference type="Proteomes" id="UP000500857"/>
    </source>
</evidence>
<dbReference type="AlphaFoldDB" id="A0A6H1U138"/>
<proteinExistence type="predicted"/>
<keyword evidence="2" id="KW-1185">Reference proteome</keyword>
<dbReference type="KEGG" id="oxy:HCG48_15895"/>
<accession>A0A6H1U138</accession>
<protein>
    <submittedName>
        <fullName evidence="1">Uncharacterized protein</fullName>
    </submittedName>
</protein>
<dbReference type="EMBL" id="CP051167">
    <property type="protein sequence ID" value="QIZ71880.1"/>
    <property type="molecule type" value="Genomic_DNA"/>
</dbReference>